<dbReference type="STRING" id="42155.A0A0R3R943"/>
<protein>
    <submittedName>
        <fullName evidence="3">Adaptin_N domain-containing protein</fullName>
    </submittedName>
</protein>
<dbReference type="Proteomes" id="UP000280834">
    <property type="component" value="Unassembled WGS sequence"/>
</dbReference>
<dbReference type="EMBL" id="UZAG01021294">
    <property type="protein sequence ID" value="VDO49872.1"/>
    <property type="molecule type" value="Genomic_DNA"/>
</dbReference>
<keyword evidence="2" id="KW-1185">Reference proteome</keyword>
<sequence>MVRSACVAYLKNIHERQVFEILKRCLIVDPDVRYTAEMLAASFS</sequence>
<name>A0A0R3R943_9BILA</name>
<reference evidence="3" key="1">
    <citation type="submission" date="2017-02" db="UniProtKB">
        <authorList>
            <consortium name="WormBaseParasite"/>
        </authorList>
    </citation>
    <scope>IDENTIFICATION</scope>
</reference>
<gene>
    <name evidence="1" type="ORF">BTMF_LOCUS14530</name>
</gene>
<accession>A0A0R3R943</accession>
<evidence type="ECO:0000313" key="1">
    <source>
        <dbReference type="EMBL" id="VDO49872.1"/>
    </source>
</evidence>
<evidence type="ECO:0000313" key="3">
    <source>
        <dbReference type="WBParaSite" id="BTMF_0001655301-mRNA-1"/>
    </source>
</evidence>
<evidence type="ECO:0000313" key="2">
    <source>
        <dbReference type="Proteomes" id="UP000280834"/>
    </source>
</evidence>
<dbReference type="WBParaSite" id="BTMF_0001655301-mRNA-1">
    <property type="protein sequence ID" value="BTMF_0001655301-mRNA-1"/>
    <property type="gene ID" value="BTMF_0001655301"/>
</dbReference>
<organism evidence="3">
    <name type="scientific">Brugia timori</name>
    <dbReference type="NCBI Taxonomy" id="42155"/>
    <lineage>
        <taxon>Eukaryota</taxon>
        <taxon>Metazoa</taxon>
        <taxon>Ecdysozoa</taxon>
        <taxon>Nematoda</taxon>
        <taxon>Chromadorea</taxon>
        <taxon>Rhabditida</taxon>
        <taxon>Spirurina</taxon>
        <taxon>Spiruromorpha</taxon>
        <taxon>Filarioidea</taxon>
        <taxon>Onchocercidae</taxon>
        <taxon>Brugia</taxon>
    </lineage>
</organism>
<reference evidence="1 2" key="2">
    <citation type="submission" date="2018-11" db="EMBL/GenBank/DDBJ databases">
        <authorList>
            <consortium name="Pathogen Informatics"/>
        </authorList>
    </citation>
    <scope>NUCLEOTIDE SEQUENCE [LARGE SCALE GENOMIC DNA]</scope>
</reference>
<dbReference type="AlphaFoldDB" id="A0A0R3R943"/>
<proteinExistence type="predicted"/>